<feature type="region of interest" description="Disordered" evidence="1">
    <location>
        <begin position="79"/>
        <end position="142"/>
    </location>
</feature>
<accession>A0AB39PTI5</accession>
<reference evidence="2" key="1">
    <citation type="submission" date="2024-07" db="EMBL/GenBank/DDBJ databases">
        <authorList>
            <person name="Yu S.T."/>
        </authorList>
    </citation>
    <scope>NUCLEOTIDE SEQUENCE</scope>
    <source>
        <strain evidence="2">R28</strain>
    </source>
</reference>
<feature type="compositionally biased region" description="Basic and acidic residues" evidence="1">
    <location>
        <begin position="103"/>
        <end position="134"/>
    </location>
</feature>
<dbReference type="RefSeq" id="WP_369167802.1">
    <property type="nucleotide sequence ID" value="NZ_CP163439.1"/>
</dbReference>
<evidence type="ECO:0000313" key="2">
    <source>
        <dbReference type="EMBL" id="XDQ33261.1"/>
    </source>
</evidence>
<evidence type="ECO:0000256" key="1">
    <source>
        <dbReference type="SAM" id="MobiDB-lite"/>
    </source>
</evidence>
<name>A0AB39PTI5_9ACTN</name>
<sequence>MPRTWQPHQAKKFAREVELGRPYYVVMKVAQNIAPYEDPELYSEYVFDYRRPFTNTPASGSMDAVQLCQNYGPVYDAPPRGVRNIADPAPQVGAPLGSNDYRGPLDESEIRGLEKRVKDSSDPHTRQGRGGEPKPRRRHSWF</sequence>
<proteinExistence type="predicted"/>
<organism evidence="2">
    <name type="scientific">Streptomyces sp. R28</name>
    <dbReference type="NCBI Taxonomy" id="3238628"/>
    <lineage>
        <taxon>Bacteria</taxon>
        <taxon>Bacillati</taxon>
        <taxon>Actinomycetota</taxon>
        <taxon>Actinomycetes</taxon>
        <taxon>Kitasatosporales</taxon>
        <taxon>Streptomycetaceae</taxon>
        <taxon>Streptomyces</taxon>
    </lineage>
</organism>
<dbReference type="EMBL" id="CP163439">
    <property type="protein sequence ID" value="XDQ33261.1"/>
    <property type="molecule type" value="Genomic_DNA"/>
</dbReference>
<protein>
    <submittedName>
        <fullName evidence="2">Uncharacterized protein</fullName>
    </submittedName>
</protein>
<dbReference type="AlphaFoldDB" id="A0AB39PTI5"/>
<gene>
    <name evidence="2" type="ORF">AB5J49_08010</name>
</gene>